<dbReference type="AlphaFoldDB" id="A0A0K1EA44"/>
<dbReference type="InterPro" id="IPR003593">
    <property type="entry name" value="AAA+_ATPase"/>
</dbReference>
<dbReference type="Pfam" id="PF13304">
    <property type="entry name" value="AAA_21"/>
    <property type="match status" value="1"/>
</dbReference>
<protein>
    <recommendedName>
        <fullName evidence="1">AAA+ ATPase domain-containing protein</fullName>
    </recommendedName>
</protein>
<dbReference type="PANTHER" id="PTHR40396">
    <property type="entry name" value="ATPASE-LIKE PROTEIN"/>
    <property type="match status" value="1"/>
</dbReference>
<dbReference type="InterPro" id="IPR003959">
    <property type="entry name" value="ATPase_AAA_core"/>
</dbReference>
<dbReference type="GO" id="GO:0016887">
    <property type="term" value="F:ATP hydrolysis activity"/>
    <property type="evidence" value="ECO:0007669"/>
    <property type="project" value="InterPro"/>
</dbReference>
<dbReference type="PANTHER" id="PTHR40396:SF1">
    <property type="entry name" value="ATPASE AAA-TYPE CORE DOMAIN-CONTAINING PROTEIN"/>
    <property type="match status" value="1"/>
</dbReference>
<sequence length="395" mass="43464">MLKRASFGSFKTLSQVEVDLSAFTLLVGKNGAGKTSVLQGIHLASLVGVRQPGEEQRLDGRLGLLFRESNHPRRFVTASTRGPVRLALTDQEECTLSVVASLPESDRGWGEDDCRFDVSVAKAPALRELTLPSDDRQHRQAFLDSAEVRGFGSAVLLRLDAEPMSQPSIMPTISDQEAPRLERNGAGLASVLNYFAGAEPDTLAAITRDLKSVVPEVRGIRTFPTTVALRGYERIVIGDQAVNRPYQTDVPAHRFSLDMGAGRLIPADLLSEGTVLTLGLLAVLRHPSCPKVVLADDIDRALHPEAQADLVRCLRAIQRERPEVQIICTTHSPYLLDHVGLDEVRVMALDEQGHTRCRPLSEHPESQRWREMLRTGEFWASVGDDWVKEPHQGGA</sequence>
<dbReference type="InterPro" id="IPR027417">
    <property type="entry name" value="P-loop_NTPase"/>
</dbReference>
<dbReference type="SUPFAM" id="SSF52540">
    <property type="entry name" value="P-loop containing nucleoside triphosphate hydrolases"/>
    <property type="match status" value="1"/>
</dbReference>
<dbReference type="CDD" id="cd00267">
    <property type="entry name" value="ABC_ATPase"/>
    <property type="match status" value="1"/>
</dbReference>
<feature type="domain" description="AAA+ ATPase" evidence="1">
    <location>
        <begin position="20"/>
        <end position="358"/>
    </location>
</feature>
<dbReference type="RefSeq" id="WP_050430073.1">
    <property type="nucleotide sequence ID" value="NZ_CP012159.1"/>
</dbReference>
<gene>
    <name evidence="2" type="ORF">CMC5_018880</name>
</gene>
<accession>A0A0K1EA44</accession>
<dbReference type="EMBL" id="CP012159">
    <property type="protein sequence ID" value="AKT37746.1"/>
    <property type="molecule type" value="Genomic_DNA"/>
</dbReference>
<evidence type="ECO:0000259" key="1">
    <source>
        <dbReference type="SMART" id="SM00382"/>
    </source>
</evidence>
<dbReference type="Gene3D" id="3.40.50.300">
    <property type="entry name" value="P-loop containing nucleotide triphosphate hydrolases"/>
    <property type="match status" value="2"/>
</dbReference>
<dbReference type="GO" id="GO:0005524">
    <property type="term" value="F:ATP binding"/>
    <property type="evidence" value="ECO:0007669"/>
    <property type="project" value="InterPro"/>
</dbReference>
<evidence type="ECO:0000313" key="2">
    <source>
        <dbReference type="EMBL" id="AKT37746.1"/>
    </source>
</evidence>
<evidence type="ECO:0000313" key="3">
    <source>
        <dbReference type="Proteomes" id="UP000067626"/>
    </source>
</evidence>
<dbReference type="STRING" id="52.CMC5_018880"/>
<dbReference type="PIRSF" id="PIRSF029347">
    <property type="entry name" value="RecF"/>
    <property type="match status" value="1"/>
</dbReference>
<keyword evidence="3" id="KW-1185">Reference proteome</keyword>
<dbReference type="KEGG" id="ccro:CMC5_018880"/>
<dbReference type="Proteomes" id="UP000067626">
    <property type="component" value="Chromosome"/>
</dbReference>
<name>A0A0K1EA44_CHOCO</name>
<reference evidence="2 3" key="1">
    <citation type="submission" date="2015-07" db="EMBL/GenBank/DDBJ databases">
        <title>Genome analysis of myxobacterium Chondromyces crocatus Cm c5 reveals a high potential for natural compound synthesis and the genetic basis for the loss of fruiting body formation.</title>
        <authorList>
            <person name="Zaburannyi N."/>
            <person name="Bunk B."/>
            <person name="Maier J."/>
            <person name="Overmann J."/>
            <person name="Mueller R."/>
        </authorList>
    </citation>
    <scope>NUCLEOTIDE SEQUENCE [LARGE SCALE GENOMIC DNA]</scope>
    <source>
        <strain evidence="2 3">Cm c5</strain>
    </source>
</reference>
<organism evidence="2 3">
    <name type="scientific">Chondromyces crocatus</name>
    <dbReference type="NCBI Taxonomy" id="52"/>
    <lineage>
        <taxon>Bacteria</taxon>
        <taxon>Pseudomonadati</taxon>
        <taxon>Myxococcota</taxon>
        <taxon>Polyangia</taxon>
        <taxon>Polyangiales</taxon>
        <taxon>Polyangiaceae</taxon>
        <taxon>Chondromyces</taxon>
    </lineage>
</organism>
<dbReference type="InterPro" id="IPR014555">
    <property type="entry name" value="RecF-like"/>
</dbReference>
<dbReference type="OrthoDB" id="9816506at2"/>
<proteinExistence type="predicted"/>
<dbReference type="SMART" id="SM00382">
    <property type="entry name" value="AAA"/>
    <property type="match status" value="1"/>
</dbReference>